<feature type="domain" description="HTH luxR-type" evidence="5">
    <location>
        <begin position="258"/>
        <end position="323"/>
    </location>
</feature>
<dbReference type="PROSITE" id="PS50043">
    <property type="entry name" value="HTH_LUXR_2"/>
    <property type="match status" value="1"/>
</dbReference>
<keyword evidence="3" id="KW-0804">Transcription</keyword>
<feature type="transmembrane region" description="Helical" evidence="4">
    <location>
        <begin position="132"/>
        <end position="151"/>
    </location>
</feature>
<sequence>MEAVLYVLAIAVITVCVAASCMSFSAFAVSRRKMLLFLAAFFLFYALEQMAIFYNEYLTQNRPFQVAAFGSMEDVLLRLLLGVGMCQSLWMAFCAFFNETRRTVRYLPAVVFVAVSVIILLVPTVTDQVQKWAFYSVRSGFLLWMVLFSVLEYRSTDADAIKARYKRKLIWLVAFAALVACTFAEDTVVMLLLDPNVVPFETVLQYLYRRNTSETILVMLLVAYAIYQSFQALELKVEEAPSASEKGFQAQARDLLPYFSKRHGLTPREQEILSFVVDGADNFQIARELQLAVGTVKTHVHNIFKKTESRSREELIRKFWAEE</sequence>
<dbReference type="PANTHER" id="PTHR44688">
    <property type="entry name" value="DNA-BINDING TRANSCRIPTIONAL ACTIVATOR DEVR_DOSR"/>
    <property type="match status" value="1"/>
</dbReference>
<dbReference type="AlphaFoldDB" id="A0A9D1D2Q9"/>
<keyword evidence="1" id="KW-0805">Transcription regulation</keyword>
<gene>
    <name evidence="6" type="ORF">IAA69_03885</name>
</gene>
<feature type="transmembrane region" description="Helical" evidence="4">
    <location>
        <begin position="171"/>
        <end position="193"/>
    </location>
</feature>
<evidence type="ECO:0000313" key="7">
    <source>
        <dbReference type="Proteomes" id="UP000824261"/>
    </source>
</evidence>
<dbReference type="CDD" id="cd06170">
    <property type="entry name" value="LuxR_C_like"/>
    <property type="match status" value="1"/>
</dbReference>
<dbReference type="Proteomes" id="UP000824261">
    <property type="component" value="Unassembled WGS sequence"/>
</dbReference>
<dbReference type="Gene3D" id="1.10.10.10">
    <property type="entry name" value="Winged helix-like DNA-binding domain superfamily/Winged helix DNA-binding domain"/>
    <property type="match status" value="1"/>
</dbReference>
<keyword evidence="4" id="KW-0472">Membrane</keyword>
<protein>
    <submittedName>
        <fullName evidence="6">Helix-turn-helix transcriptional regulator</fullName>
    </submittedName>
</protein>
<dbReference type="SUPFAM" id="SSF46894">
    <property type="entry name" value="C-terminal effector domain of the bipartite response regulators"/>
    <property type="match status" value="1"/>
</dbReference>
<feature type="transmembrane region" description="Helical" evidence="4">
    <location>
        <begin position="104"/>
        <end position="126"/>
    </location>
</feature>
<proteinExistence type="predicted"/>
<keyword evidence="4" id="KW-0812">Transmembrane</keyword>
<dbReference type="Pfam" id="PF00196">
    <property type="entry name" value="GerE"/>
    <property type="match status" value="1"/>
</dbReference>
<evidence type="ECO:0000256" key="3">
    <source>
        <dbReference type="ARBA" id="ARBA00023163"/>
    </source>
</evidence>
<reference evidence="6" key="2">
    <citation type="journal article" date="2021" name="PeerJ">
        <title>Extensive microbial diversity within the chicken gut microbiome revealed by metagenomics and culture.</title>
        <authorList>
            <person name="Gilroy R."/>
            <person name="Ravi A."/>
            <person name="Getino M."/>
            <person name="Pursley I."/>
            <person name="Horton D.L."/>
            <person name="Alikhan N.F."/>
            <person name="Baker D."/>
            <person name="Gharbi K."/>
            <person name="Hall N."/>
            <person name="Watson M."/>
            <person name="Adriaenssens E.M."/>
            <person name="Foster-Nyarko E."/>
            <person name="Jarju S."/>
            <person name="Secka A."/>
            <person name="Antonio M."/>
            <person name="Oren A."/>
            <person name="Chaudhuri R.R."/>
            <person name="La Ragione R."/>
            <person name="Hildebrand F."/>
            <person name="Pallen M.J."/>
        </authorList>
    </citation>
    <scope>NUCLEOTIDE SEQUENCE</scope>
    <source>
        <strain evidence="6">ChiGjej1B1-2707</strain>
    </source>
</reference>
<accession>A0A9D1D2Q9</accession>
<dbReference type="GO" id="GO:0003677">
    <property type="term" value="F:DNA binding"/>
    <property type="evidence" value="ECO:0007669"/>
    <property type="project" value="UniProtKB-KW"/>
</dbReference>
<feature type="transmembrane region" description="Helical" evidence="4">
    <location>
        <begin position="35"/>
        <end position="55"/>
    </location>
</feature>
<feature type="transmembrane region" description="Helical" evidence="4">
    <location>
        <begin position="6"/>
        <end position="28"/>
    </location>
</feature>
<evidence type="ECO:0000256" key="2">
    <source>
        <dbReference type="ARBA" id="ARBA00023125"/>
    </source>
</evidence>
<dbReference type="InterPro" id="IPR000792">
    <property type="entry name" value="Tscrpt_reg_LuxR_C"/>
</dbReference>
<evidence type="ECO:0000259" key="5">
    <source>
        <dbReference type="PROSITE" id="PS50043"/>
    </source>
</evidence>
<evidence type="ECO:0000256" key="4">
    <source>
        <dbReference type="SAM" id="Phobius"/>
    </source>
</evidence>
<feature type="transmembrane region" description="Helical" evidence="4">
    <location>
        <begin position="75"/>
        <end position="97"/>
    </location>
</feature>
<evidence type="ECO:0000256" key="1">
    <source>
        <dbReference type="ARBA" id="ARBA00023015"/>
    </source>
</evidence>
<dbReference type="GO" id="GO:0006355">
    <property type="term" value="P:regulation of DNA-templated transcription"/>
    <property type="evidence" value="ECO:0007669"/>
    <property type="project" value="InterPro"/>
</dbReference>
<keyword evidence="2" id="KW-0238">DNA-binding</keyword>
<name>A0A9D1D2Q9_9ACTN</name>
<reference evidence="6" key="1">
    <citation type="submission" date="2020-10" db="EMBL/GenBank/DDBJ databases">
        <authorList>
            <person name="Gilroy R."/>
        </authorList>
    </citation>
    <scope>NUCLEOTIDE SEQUENCE</scope>
    <source>
        <strain evidence="6">ChiGjej1B1-2707</strain>
    </source>
</reference>
<dbReference type="SMART" id="SM00421">
    <property type="entry name" value="HTH_LUXR"/>
    <property type="match status" value="1"/>
</dbReference>
<dbReference type="InterPro" id="IPR016032">
    <property type="entry name" value="Sig_transdc_resp-reg_C-effctor"/>
</dbReference>
<evidence type="ECO:0000313" key="6">
    <source>
        <dbReference type="EMBL" id="HIR01384.1"/>
    </source>
</evidence>
<organism evidence="6 7">
    <name type="scientific">Candidatus Aveggerthella stercoripullorum</name>
    <dbReference type="NCBI Taxonomy" id="2840688"/>
    <lineage>
        <taxon>Bacteria</taxon>
        <taxon>Bacillati</taxon>
        <taxon>Actinomycetota</taxon>
        <taxon>Coriobacteriia</taxon>
        <taxon>Eggerthellales</taxon>
        <taxon>Eggerthellaceae</taxon>
        <taxon>Eggerthellaceae incertae sedis</taxon>
        <taxon>Candidatus Aveggerthella</taxon>
    </lineage>
</organism>
<dbReference type="EMBL" id="DVGB01000045">
    <property type="protein sequence ID" value="HIR01384.1"/>
    <property type="molecule type" value="Genomic_DNA"/>
</dbReference>
<dbReference type="PRINTS" id="PR00038">
    <property type="entry name" value="HTHLUXR"/>
</dbReference>
<keyword evidence="4" id="KW-1133">Transmembrane helix</keyword>
<dbReference type="PANTHER" id="PTHR44688:SF16">
    <property type="entry name" value="DNA-BINDING TRANSCRIPTIONAL ACTIVATOR DEVR_DOSR"/>
    <property type="match status" value="1"/>
</dbReference>
<dbReference type="PROSITE" id="PS00622">
    <property type="entry name" value="HTH_LUXR_1"/>
    <property type="match status" value="1"/>
</dbReference>
<comment type="caution">
    <text evidence="6">The sequence shown here is derived from an EMBL/GenBank/DDBJ whole genome shotgun (WGS) entry which is preliminary data.</text>
</comment>
<dbReference type="InterPro" id="IPR036388">
    <property type="entry name" value="WH-like_DNA-bd_sf"/>
</dbReference>